<evidence type="ECO:0000313" key="3">
    <source>
        <dbReference type="EMBL" id="AIF09609.1"/>
    </source>
</evidence>
<dbReference type="InterPro" id="IPR011041">
    <property type="entry name" value="Quinoprot_gluc/sorb_DH_b-prop"/>
</dbReference>
<dbReference type="Gene3D" id="2.120.10.30">
    <property type="entry name" value="TolB, C-terminal domain"/>
    <property type="match status" value="1"/>
</dbReference>
<dbReference type="EMBL" id="KF900867">
    <property type="protein sequence ID" value="AIF09609.1"/>
    <property type="molecule type" value="Genomic_DNA"/>
</dbReference>
<sequence length="683" mass="75729">MKILIIVLLIFTSFIPFQTIYGQEISNYENLSNTESAEMTIRDQSIYVEEFVSGLDWPVMIAFSGNDILVLEKNSGNIRLIKNGELQNEPILKVDVSVSLEEGLLGILMKNSTVYLHFTTRNAEDYTISNLFYKYTWDGKKLADPKLVKEIHGGGVEHNSGLMISHPDGNVYAIMGDLGNRKGILQNYNQGEPDDTSVIFSLETEEPYFAIGIRNSFGFTVDPVTSFVWDTENGPEVFDEINLVAPKFNSGWASIQGPATQTQIENLPSFNDYTYSDPEFSWENPIGVTSILFVQSNLFQEYHDSVLVGDFNNGILYEFKLNQNRTGFVFDDQSLQDLVLNKNDLTNELILGTGFAGITDIKEGPDGLIYIVSIGDGKIYRLVPSEKISSAYMKNCALELEPPVNLSECDLSNSDLQNADLSFSNLSFSNLENANLSNANLHGSILSSANLVNTYLNGADMSNAEMISVILKGVNLENINLKNANLKSANLENAMLANADLSNTNLENANLSNVDLSNANLSNANLKNTNLDNAMLVNADLSNTNMVHTKLNHANLVNADLRNAKVWKSNFDHAYMEGSNFGGADVYATKFIKSNLQNSNFLNSKISGSIFLGSDLSGINIIDIYPIETSFENVIISNESKINTCLEHDFISRILNKILREIRSGNLDFLNIFEKSIIQLCKL</sequence>
<dbReference type="InterPro" id="IPR011042">
    <property type="entry name" value="6-blade_b-propeller_TolB-like"/>
</dbReference>
<dbReference type="InterPro" id="IPR012938">
    <property type="entry name" value="Glc/Sorbosone_DH"/>
</dbReference>
<dbReference type="Pfam" id="PF07995">
    <property type="entry name" value="GSDH"/>
    <property type="match status" value="1"/>
</dbReference>
<proteinExistence type="predicted"/>
<dbReference type="PANTHER" id="PTHR47485:SF1">
    <property type="entry name" value="THYLAKOID LUMENAL 17.4 KDA PROTEIN, CHLOROPLASTIC"/>
    <property type="match status" value="1"/>
</dbReference>
<dbReference type="Gene3D" id="2.160.20.80">
    <property type="entry name" value="E3 ubiquitin-protein ligase SopA"/>
    <property type="match status" value="2"/>
</dbReference>
<evidence type="ECO:0000256" key="1">
    <source>
        <dbReference type="ARBA" id="ARBA00022737"/>
    </source>
</evidence>
<dbReference type="Pfam" id="PF00805">
    <property type="entry name" value="Pentapeptide"/>
    <property type="match status" value="4"/>
</dbReference>
<evidence type="ECO:0000259" key="2">
    <source>
        <dbReference type="Pfam" id="PF07995"/>
    </source>
</evidence>
<reference evidence="3" key="1">
    <citation type="journal article" date="2014" name="Genome Biol. Evol.">
        <title>Pangenome evidence for extensive interdomain horizontal transfer affecting lineage core and shell genes in uncultured planktonic thaumarchaeota and euryarchaeota.</title>
        <authorList>
            <person name="Deschamps P."/>
            <person name="Zivanovic Y."/>
            <person name="Moreira D."/>
            <person name="Rodriguez-Valera F."/>
            <person name="Lopez-Garcia P."/>
        </authorList>
    </citation>
    <scope>NUCLEOTIDE SEQUENCE</scope>
</reference>
<feature type="domain" description="Glucose/Sorbosone dehydrogenase" evidence="2">
    <location>
        <begin position="56"/>
        <end position="381"/>
    </location>
</feature>
<keyword evidence="1" id="KW-0677">Repeat</keyword>
<organism evidence="3">
    <name type="scientific">uncultured marine thaumarchaeote KM3_38_E02</name>
    <dbReference type="NCBI Taxonomy" id="1456138"/>
    <lineage>
        <taxon>Archaea</taxon>
        <taxon>Nitrososphaerota</taxon>
        <taxon>environmental samples</taxon>
    </lineage>
</organism>
<accession>A0A075H0M6</accession>
<dbReference type="SUPFAM" id="SSF50952">
    <property type="entry name" value="Soluble quinoprotein glucose dehydrogenase"/>
    <property type="match status" value="1"/>
</dbReference>
<dbReference type="PANTHER" id="PTHR47485">
    <property type="entry name" value="THYLAKOID LUMENAL 17.4 KDA PROTEIN, CHLOROPLASTIC"/>
    <property type="match status" value="1"/>
</dbReference>
<protein>
    <submittedName>
        <fullName evidence="3">Glucose/sorbosone dehydrogenase</fullName>
    </submittedName>
</protein>
<dbReference type="InterPro" id="IPR001646">
    <property type="entry name" value="5peptide_repeat"/>
</dbReference>
<dbReference type="SUPFAM" id="SSF141571">
    <property type="entry name" value="Pentapeptide repeat-like"/>
    <property type="match status" value="2"/>
</dbReference>
<name>A0A075H0M6_9ARCH</name>
<dbReference type="AlphaFoldDB" id="A0A075H0M6"/>